<dbReference type="AlphaFoldDB" id="A0A7X0PKW0"/>
<dbReference type="GO" id="GO:0033585">
    <property type="term" value="P:L-phenylalanine biosynthetic process from chorismate via phenylpyruvate"/>
    <property type="evidence" value="ECO:0007669"/>
    <property type="project" value="TreeGrafter"/>
</dbReference>
<dbReference type="PRINTS" id="PR00799">
    <property type="entry name" value="TRANSAMINASE"/>
</dbReference>
<comment type="similarity">
    <text evidence="2 7">Belongs to the class-I pyridoxal-phosphate-dependent aminotransferase family.</text>
</comment>
<dbReference type="Proteomes" id="UP000575083">
    <property type="component" value="Unassembled WGS sequence"/>
</dbReference>
<dbReference type="GO" id="GO:0042802">
    <property type="term" value="F:identical protein binding"/>
    <property type="evidence" value="ECO:0007669"/>
    <property type="project" value="TreeGrafter"/>
</dbReference>
<keyword evidence="5 7" id="KW-0808">Transferase</keyword>
<sequence length="399" mass="42231">MFDQLPPPVDDPILGLFEAYQADPRPAKVNLGIGIYCDDAGRVPQLGAVRAARATLAQAGAPSVYPPTEGDGAFRAAVLDLVFGEAGRAATAALTVVQAVAGTGALKLGADFLKDALPDATIWMPDPTWANHAAIFEGAGFGVHHYPYYAPESGRFDAEGAVRALQGLKAGSVVLLHPCCHNPTGVDPTRAQWSLLLDTIAERGLLPFFDMAYQGFAQGVDEDAWAVRECVRRGIGCLVASSFSKIFSLYGERVGALSVYAPAGDAAHVLGQLKQAIRRSYSCPPAPGAAIVRTILGDAALNAQWRAELGAMRERMRQVRSALHGMLREALPAQGFDYLLEQRGMFSYTGLSPAQIDALRTHSGVYAVSSGRICVAGINTSNIAHVCASLVAIHRSHPA</sequence>
<evidence type="ECO:0000256" key="2">
    <source>
        <dbReference type="ARBA" id="ARBA00007441"/>
    </source>
</evidence>
<dbReference type="InterPro" id="IPR015424">
    <property type="entry name" value="PyrdxlP-dep_Trfase"/>
</dbReference>
<dbReference type="Gene3D" id="3.40.640.10">
    <property type="entry name" value="Type I PLP-dependent aspartate aminotransferase-like (Major domain)"/>
    <property type="match status" value="1"/>
</dbReference>
<dbReference type="GO" id="GO:0030170">
    <property type="term" value="F:pyridoxal phosphate binding"/>
    <property type="evidence" value="ECO:0007669"/>
    <property type="project" value="InterPro"/>
</dbReference>
<keyword evidence="10" id="KW-1185">Reference proteome</keyword>
<evidence type="ECO:0000313" key="10">
    <source>
        <dbReference type="Proteomes" id="UP000575083"/>
    </source>
</evidence>
<dbReference type="GO" id="GO:0005829">
    <property type="term" value="C:cytosol"/>
    <property type="evidence" value="ECO:0007669"/>
    <property type="project" value="TreeGrafter"/>
</dbReference>
<keyword evidence="6" id="KW-0663">Pyridoxal phosphate</keyword>
<proteinExistence type="inferred from homology"/>
<evidence type="ECO:0000256" key="4">
    <source>
        <dbReference type="ARBA" id="ARBA00022576"/>
    </source>
</evidence>
<evidence type="ECO:0000259" key="8">
    <source>
        <dbReference type="Pfam" id="PF00155"/>
    </source>
</evidence>
<name>A0A7X0PKW0_9BURK</name>
<dbReference type="FunFam" id="3.40.640.10:FF:000066">
    <property type="entry name" value="Aspartate aminotransferase"/>
    <property type="match status" value="1"/>
</dbReference>
<dbReference type="InterPro" id="IPR004838">
    <property type="entry name" value="NHTrfase_class1_PyrdxlP-BS"/>
</dbReference>
<dbReference type="InterPro" id="IPR000796">
    <property type="entry name" value="Asp_trans"/>
</dbReference>
<comment type="subunit">
    <text evidence="3">Homodimer.</text>
</comment>
<dbReference type="NCBIfam" id="NF006719">
    <property type="entry name" value="PRK09257.1"/>
    <property type="match status" value="1"/>
</dbReference>
<dbReference type="PANTHER" id="PTHR11879:SF37">
    <property type="entry name" value="AROMATIC-AMINO-ACID AMINOTRANSFERASE"/>
    <property type="match status" value="1"/>
</dbReference>
<evidence type="ECO:0000256" key="6">
    <source>
        <dbReference type="ARBA" id="ARBA00022898"/>
    </source>
</evidence>
<protein>
    <recommendedName>
        <fullName evidence="7">Aminotransferase</fullName>
        <ecNumber evidence="7">2.6.1.-</ecNumber>
    </recommendedName>
</protein>
<dbReference type="SUPFAM" id="SSF53383">
    <property type="entry name" value="PLP-dependent transferases"/>
    <property type="match status" value="1"/>
</dbReference>
<dbReference type="PANTHER" id="PTHR11879">
    <property type="entry name" value="ASPARTATE AMINOTRANSFERASE"/>
    <property type="match status" value="1"/>
</dbReference>
<evidence type="ECO:0000313" key="9">
    <source>
        <dbReference type="EMBL" id="MBB6563840.1"/>
    </source>
</evidence>
<dbReference type="RefSeq" id="WP_184865265.1">
    <property type="nucleotide sequence ID" value="NZ_JACHLK010000024.1"/>
</dbReference>
<dbReference type="EMBL" id="JACHLK010000024">
    <property type="protein sequence ID" value="MBB6563840.1"/>
    <property type="molecule type" value="Genomic_DNA"/>
</dbReference>
<dbReference type="Gene3D" id="3.90.1150.10">
    <property type="entry name" value="Aspartate Aminotransferase, domain 1"/>
    <property type="match status" value="1"/>
</dbReference>
<gene>
    <name evidence="9" type="ORF">HNP48_006566</name>
</gene>
<evidence type="ECO:0000256" key="7">
    <source>
        <dbReference type="RuleBase" id="RU000481"/>
    </source>
</evidence>
<accession>A0A7X0PKW0</accession>
<dbReference type="InterPro" id="IPR015421">
    <property type="entry name" value="PyrdxlP-dep_Trfase_major"/>
</dbReference>
<evidence type="ECO:0000256" key="1">
    <source>
        <dbReference type="ARBA" id="ARBA00001933"/>
    </source>
</evidence>
<comment type="cofactor">
    <cofactor evidence="1 7">
        <name>pyridoxal 5'-phosphate</name>
        <dbReference type="ChEBI" id="CHEBI:597326"/>
    </cofactor>
</comment>
<reference evidence="9 10" key="1">
    <citation type="submission" date="2020-08" db="EMBL/GenBank/DDBJ databases">
        <title>Functional genomics of gut bacteria from endangered species of beetles.</title>
        <authorList>
            <person name="Carlos-Shanley C."/>
        </authorList>
    </citation>
    <scope>NUCLEOTIDE SEQUENCE [LARGE SCALE GENOMIC DNA]</scope>
    <source>
        <strain evidence="9 10">S00198</strain>
    </source>
</reference>
<dbReference type="PROSITE" id="PS00105">
    <property type="entry name" value="AA_TRANSFER_CLASS_1"/>
    <property type="match status" value="1"/>
</dbReference>
<dbReference type="InterPro" id="IPR004839">
    <property type="entry name" value="Aminotransferase_I/II_large"/>
</dbReference>
<dbReference type="GO" id="GO:0004838">
    <property type="term" value="F:L-tyrosine-2-oxoglutarate transaminase activity"/>
    <property type="evidence" value="ECO:0007669"/>
    <property type="project" value="TreeGrafter"/>
</dbReference>
<evidence type="ECO:0000256" key="5">
    <source>
        <dbReference type="ARBA" id="ARBA00022679"/>
    </source>
</evidence>
<feature type="domain" description="Aminotransferase class I/classII large" evidence="8">
    <location>
        <begin position="28"/>
        <end position="390"/>
    </location>
</feature>
<comment type="caution">
    <text evidence="9">The sequence shown here is derived from an EMBL/GenBank/DDBJ whole genome shotgun (WGS) entry which is preliminary data.</text>
</comment>
<evidence type="ECO:0000256" key="3">
    <source>
        <dbReference type="ARBA" id="ARBA00011738"/>
    </source>
</evidence>
<dbReference type="CDD" id="cd00609">
    <property type="entry name" value="AAT_like"/>
    <property type="match status" value="1"/>
</dbReference>
<organism evidence="9 10">
    <name type="scientific">Acidovorax soli</name>
    <dbReference type="NCBI Taxonomy" id="592050"/>
    <lineage>
        <taxon>Bacteria</taxon>
        <taxon>Pseudomonadati</taxon>
        <taxon>Pseudomonadota</taxon>
        <taxon>Betaproteobacteria</taxon>
        <taxon>Burkholderiales</taxon>
        <taxon>Comamonadaceae</taxon>
        <taxon>Acidovorax</taxon>
    </lineage>
</organism>
<dbReference type="EC" id="2.6.1.-" evidence="7"/>
<dbReference type="Pfam" id="PF00155">
    <property type="entry name" value="Aminotran_1_2"/>
    <property type="match status" value="1"/>
</dbReference>
<keyword evidence="4 7" id="KW-0032">Aminotransferase</keyword>
<dbReference type="InterPro" id="IPR015422">
    <property type="entry name" value="PyrdxlP-dep_Trfase_small"/>
</dbReference>